<dbReference type="PANTHER" id="PTHR14778:SF2">
    <property type="entry name" value="KINETOCHORE-ASSOCIATED PROTEIN DSN1 HOMOLOG"/>
    <property type="match status" value="1"/>
</dbReference>
<dbReference type="STRING" id="2025994.A0A2T2ZS33"/>
<dbReference type="InterPro" id="IPR013218">
    <property type="entry name" value="Dsn1/Mis13"/>
</dbReference>
<dbReference type="GO" id="GO:0000444">
    <property type="term" value="C:MIS12/MIND type complex"/>
    <property type="evidence" value="ECO:0007669"/>
    <property type="project" value="InterPro"/>
</dbReference>
<protein>
    <submittedName>
        <fullName evidence="3">Kinetochore-associated protein Dsn1/Mis13</fullName>
    </submittedName>
</protein>
<evidence type="ECO:0000256" key="2">
    <source>
        <dbReference type="SAM" id="MobiDB-lite"/>
    </source>
</evidence>
<feature type="non-terminal residue" evidence="3">
    <location>
        <position position="1"/>
    </location>
</feature>
<dbReference type="EMBL" id="KZ678863">
    <property type="protein sequence ID" value="PSR74478.1"/>
    <property type="molecule type" value="Genomic_DNA"/>
</dbReference>
<dbReference type="InParanoid" id="A0A2T2ZS33"/>
<dbReference type="Pfam" id="PF08202">
    <property type="entry name" value="MIS13"/>
    <property type="match status" value="1"/>
</dbReference>
<evidence type="ECO:0000256" key="1">
    <source>
        <dbReference type="SAM" id="Coils"/>
    </source>
</evidence>
<organism evidence="3 4">
    <name type="scientific">Coniella lustricola</name>
    <dbReference type="NCBI Taxonomy" id="2025994"/>
    <lineage>
        <taxon>Eukaryota</taxon>
        <taxon>Fungi</taxon>
        <taxon>Dikarya</taxon>
        <taxon>Ascomycota</taxon>
        <taxon>Pezizomycotina</taxon>
        <taxon>Sordariomycetes</taxon>
        <taxon>Sordariomycetidae</taxon>
        <taxon>Diaporthales</taxon>
        <taxon>Schizoparmaceae</taxon>
        <taxon>Coniella</taxon>
    </lineage>
</organism>
<feature type="region of interest" description="Disordered" evidence="2">
    <location>
        <begin position="117"/>
        <end position="137"/>
    </location>
</feature>
<keyword evidence="1" id="KW-0175">Coiled coil</keyword>
<dbReference type="Proteomes" id="UP000241462">
    <property type="component" value="Unassembled WGS sequence"/>
</dbReference>
<dbReference type="PANTHER" id="PTHR14778">
    <property type="entry name" value="KINETOCHORE-ASSOCIATED PROTEIN DSN1 HOMOLOG"/>
    <property type="match status" value="1"/>
</dbReference>
<name>A0A2T2ZS33_9PEZI</name>
<dbReference type="GO" id="GO:0051301">
    <property type="term" value="P:cell division"/>
    <property type="evidence" value="ECO:0007669"/>
    <property type="project" value="InterPro"/>
</dbReference>
<gene>
    <name evidence="3" type="ORF">BD289DRAFT_457390</name>
</gene>
<accession>A0A2T2ZS33</accession>
<dbReference type="AlphaFoldDB" id="A0A2T2ZS33"/>
<feature type="coiled-coil region" evidence="1">
    <location>
        <begin position="45"/>
        <end position="72"/>
    </location>
</feature>
<proteinExistence type="predicted"/>
<evidence type="ECO:0000313" key="4">
    <source>
        <dbReference type="Proteomes" id="UP000241462"/>
    </source>
</evidence>
<keyword evidence="4" id="KW-1185">Reference proteome</keyword>
<dbReference type="OrthoDB" id="3364649at2759"/>
<dbReference type="GO" id="GO:0007059">
    <property type="term" value="P:chromosome segregation"/>
    <property type="evidence" value="ECO:0007669"/>
    <property type="project" value="InterPro"/>
</dbReference>
<evidence type="ECO:0000313" key="3">
    <source>
        <dbReference type="EMBL" id="PSR74478.1"/>
    </source>
</evidence>
<reference evidence="3 4" key="1">
    <citation type="journal article" date="2018" name="Mycol. Prog.">
        <title>Coniella lustricola, a new species from submerged detritus.</title>
        <authorList>
            <person name="Raudabaugh D.B."/>
            <person name="Iturriaga T."/>
            <person name="Carver A."/>
            <person name="Mondo S."/>
            <person name="Pangilinan J."/>
            <person name="Lipzen A."/>
            <person name="He G."/>
            <person name="Amirebrahimi M."/>
            <person name="Grigoriev I.V."/>
            <person name="Miller A.N."/>
        </authorList>
    </citation>
    <scope>NUCLEOTIDE SEQUENCE [LARGE SCALE GENOMIC DNA]</scope>
    <source>
        <strain evidence="3 4">B22-T-1</strain>
    </source>
</reference>
<sequence>RAIEDQLLKDFGAKSEFSDWFSRDEEPSETTKAKRPVVIKPNPINVDHERRISALEARIKQLKETRKSWRALQKLLPQTTPLYPPEADAKTAHIPEPDFLDNNEVEMLQTLIPITTTTTTNSKTSSSSTTTPTSAATGFSQLRSTTASRLRAVQNNVEFKVDSLADSIHKMDLRVVTAGRQAERVLALSSERLREREEAERRLAGTKEMPVIEVLRSLGRILPENGG</sequence>